<reference evidence="7 8" key="1">
    <citation type="submission" date="2019-07" db="EMBL/GenBank/DDBJ databases">
        <title>Whole genome shotgun sequence of Microvirga aerophila NBRC 106136.</title>
        <authorList>
            <person name="Hosoyama A."/>
            <person name="Uohara A."/>
            <person name="Ohji S."/>
            <person name="Ichikawa N."/>
        </authorList>
    </citation>
    <scope>NUCLEOTIDE SEQUENCE [LARGE SCALE GENOMIC DNA]</scope>
    <source>
        <strain evidence="7 8">NBRC 106136</strain>
    </source>
</reference>
<accession>A0A512BMK3</accession>
<gene>
    <name evidence="7" type="ORF">MAE02_08860</name>
</gene>
<comment type="similarity">
    <text evidence="1">Belongs to the ABC transporter superfamily.</text>
</comment>
<evidence type="ECO:0000256" key="2">
    <source>
        <dbReference type="ARBA" id="ARBA00022448"/>
    </source>
</evidence>
<evidence type="ECO:0000256" key="1">
    <source>
        <dbReference type="ARBA" id="ARBA00005417"/>
    </source>
</evidence>
<feature type="domain" description="ABC transporter" evidence="6">
    <location>
        <begin position="4"/>
        <end position="233"/>
    </location>
</feature>
<dbReference type="NCBIfam" id="TIGR03410">
    <property type="entry name" value="urea_trans_UrtE"/>
    <property type="match status" value="1"/>
</dbReference>
<dbReference type="GO" id="GO:0015807">
    <property type="term" value="P:L-amino acid transport"/>
    <property type="evidence" value="ECO:0007669"/>
    <property type="project" value="TreeGrafter"/>
</dbReference>
<evidence type="ECO:0000256" key="4">
    <source>
        <dbReference type="ARBA" id="ARBA00022840"/>
    </source>
</evidence>
<dbReference type="PANTHER" id="PTHR43820">
    <property type="entry name" value="HIGH-AFFINITY BRANCHED-CHAIN AMINO ACID TRANSPORT ATP-BINDING PROTEIN LIVF"/>
    <property type="match status" value="1"/>
</dbReference>
<evidence type="ECO:0000313" key="7">
    <source>
        <dbReference type="EMBL" id="GEO13190.1"/>
    </source>
</evidence>
<keyword evidence="3" id="KW-0547">Nucleotide-binding</keyword>
<organism evidence="7 8">
    <name type="scientific">Microvirga aerophila</name>
    <dbReference type="NCBI Taxonomy" id="670291"/>
    <lineage>
        <taxon>Bacteria</taxon>
        <taxon>Pseudomonadati</taxon>
        <taxon>Pseudomonadota</taxon>
        <taxon>Alphaproteobacteria</taxon>
        <taxon>Hyphomicrobiales</taxon>
        <taxon>Methylobacteriaceae</taxon>
        <taxon>Microvirga</taxon>
    </lineage>
</organism>
<evidence type="ECO:0000256" key="5">
    <source>
        <dbReference type="ARBA" id="ARBA00022970"/>
    </source>
</evidence>
<dbReference type="PANTHER" id="PTHR43820:SF5">
    <property type="entry name" value="HIGH-AFFINITY BRANCHED-CHAIN AMINO ACID TRANSPORT ATP-BINDING PROTEIN"/>
    <property type="match status" value="1"/>
</dbReference>
<keyword evidence="4 7" id="KW-0067">ATP-binding</keyword>
<sequence>MTMLSIENLTLHYGAAQALRGVSVSAAIGEVTCVLGRNGVGKTSLLRAIAGQKPITCGAIQFDGCDISQLKPFERAALGIAYVPQGREIFPLLTVRENLETGFATLKRGERKIPEEVFELFPVLKSMLGRRGGDLSGGQQQQLAIGRALVTKPRLLVLDEPTEGIQPSIIKDIGRAIAYLRDRKDMAILLVEQYFDFARELADRFVVMERGEIVQNGDRSALEGDDVRQRLAI</sequence>
<dbReference type="InterPro" id="IPR017780">
    <property type="entry name" value="ABC_transptr_urea_ATP-bd_UrtE"/>
</dbReference>
<evidence type="ECO:0000256" key="3">
    <source>
        <dbReference type="ARBA" id="ARBA00022741"/>
    </source>
</evidence>
<name>A0A512BMK3_9HYPH</name>
<proteinExistence type="inferred from homology"/>
<dbReference type="GO" id="GO:0015658">
    <property type="term" value="F:branched-chain amino acid transmembrane transporter activity"/>
    <property type="evidence" value="ECO:0007669"/>
    <property type="project" value="TreeGrafter"/>
</dbReference>
<evidence type="ECO:0000313" key="8">
    <source>
        <dbReference type="Proteomes" id="UP000321085"/>
    </source>
</evidence>
<evidence type="ECO:0000259" key="6">
    <source>
        <dbReference type="PROSITE" id="PS50893"/>
    </source>
</evidence>
<dbReference type="PROSITE" id="PS50893">
    <property type="entry name" value="ABC_TRANSPORTER_2"/>
    <property type="match status" value="1"/>
</dbReference>
<dbReference type="CDD" id="cd03224">
    <property type="entry name" value="ABC_TM1139_LivF_branched"/>
    <property type="match status" value="1"/>
</dbReference>
<dbReference type="SMART" id="SM00382">
    <property type="entry name" value="AAA"/>
    <property type="match status" value="1"/>
</dbReference>
<comment type="caution">
    <text evidence="7">The sequence shown here is derived from an EMBL/GenBank/DDBJ whole genome shotgun (WGS) entry which is preliminary data.</text>
</comment>
<dbReference type="Proteomes" id="UP000321085">
    <property type="component" value="Unassembled WGS sequence"/>
</dbReference>
<dbReference type="GO" id="GO:0016887">
    <property type="term" value="F:ATP hydrolysis activity"/>
    <property type="evidence" value="ECO:0007669"/>
    <property type="project" value="InterPro"/>
</dbReference>
<dbReference type="EMBL" id="BJYU01000008">
    <property type="protein sequence ID" value="GEO13190.1"/>
    <property type="molecule type" value="Genomic_DNA"/>
</dbReference>
<dbReference type="InterPro" id="IPR003439">
    <property type="entry name" value="ABC_transporter-like_ATP-bd"/>
</dbReference>
<keyword evidence="8" id="KW-1185">Reference proteome</keyword>
<dbReference type="Pfam" id="PF00005">
    <property type="entry name" value="ABC_tran"/>
    <property type="match status" value="1"/>
</dbReference>
<dbReference type="GO" id="GO:0005524">
    <property type="term" value="F:ATP binding"/>
    <property type="evidence" value="ECO:0007669"/>
    <property type="project" value="UniProtKB-KW"/>
</dbReference>
<dbReference type="SUPFAM" id="SSF52540">
    <property type="entry name" value="P-loop containing nucleoside triphosphate hydrolases"/>
    <property type="match status" value="1"/>
</dbReference>
<dbReference type="InterPro" id="IPR052156">
    <property type="entry name" value="BCAA_Transport_ATP-bd_LivF"/>
</dbReference>
<protein>
    <submittedName>
        <fullName evidence="7">ABC transporter ATP-binding protein</fullName>
    </submittedName>
</protein>
<keyword evidence="5" id="KW-0029">Amino-acid transport</keyword>
<dbReference type="Gene3D" id="3.40.50.300">
    <property type="entry name" value="P-loop containing nucleotide triphosphate hydrolases"/>
    <property type="match status" value="1"/>
</dbReference>
<dbReference type="AlphaFoldDB" id="A0A512BMK3"/>
<dbReference type="InterPro" id="IPR027417">
    <property type="entry name" value="P-loop_NTPase"/>
</dbReference>
<dbReference type="InterPro" id="IPR003593">
    <property type="entry name" value="AAA+_ATPase"/>
</dbReference>
<keyword evidence="2" id="KW-0813">Transport</keyword>